<keyword evidence="1" id="KW-0472">Membrane</keyword>
<organism evidence="2 3">
    <name type="scientific">Mycena alexandri</name>
    <dbReference type="NCBI Taxonomy" id="1745969"/>
    <lineage>
        <taxon>Eukaryota</taxon>
        <taxon>Fungi</taxon>
        <taxon>Dikarya</taxon>
        <taxon>Basidiomycota</taxon>
        <taxon>Agaricomycotina</taxon>
        <taxon>Agaricomycetes</taxon>
        <taxon>Agaricomycetidae</taxon>
        <taxon>Agaricales</taxon>
        <taxon>Marasmiineae</taxon>
        <taxon>Mycenaceae</taxon>
        <taxon>Mycena</taxon>
    </lineage>
</organism>
<keyword evidence="1" id="KW-1133">Transmembrane helix</keyword>
<sequence length="155" mass="17750">MYLVYYWVTHCLPAYARDADVTDNEEDVLVYRPYEPLSVPYDQRPSSYIPAHSPAPAPITTRAKTKAKPRPRFKDPSLYRWPEPQITPPPSPIATNGASFRVPLCGGITRSYILLFFWHLFTVSISIFVILRVVFKPRVCLSVVALLTQLALFFF</sequence>
<proteinExistence type="predicted"/>
<reference evidence="2" key="1">
    <citation type="submission" date="2023-03" db="EMBL/GenBank/DDBJ databases">
        <title>Massive genome expansion in bonnet fungi (Mycena s.s.) driven by repeated elements and novel gene families across ecological guilds.</title>
        <authorList>
            <consortium name="Lawrence Berkeley National Laboratory"/>
            <person name="Harder C.B."/>
            <person name="Miyauchi S."/>
            <person name="Viragh M."/>
            <person name="Kuo A."/>
            <person name="Thoen E."/>
            <person name="Andreopoulos B."/>
            <person name="Lu D."/>
            <person name="Skrede I."/>
            <person name="Drula E."/>
            <person name="Henrissat B."/>
            <person name="Morin E."/>
            <person name="Kohler A."/>
            <person name="Barry K."/>
            <person name="LaButti K."/>
            <person name="Morin E."/>
            <person name="Salamov A."/>
            <person name="Lipzen A."/>
            <person name="Mereny Z."/>
            <person name="Hegedus B."/>
            <person name="Baldrian P."/>
            <person name="Stursova M."/>
            <person name="Weitz H."/>
            <person name="Taylor A."/>
            <person name="Grigoriev I.V."/>
            <person name="Nagy L.G."/>
            <person name="Martin F."/>
            <person name="Kauserud H."/>
        </authorList>
    </citation>
    <scope>NUCLEOTIDE SEQUENCE</scope>
    <source>
        <strain evidence="2">CBHHK200</strain>
    </source>
</reference>
<gene>
    <name evidence="2" type="ORF">C8F04DRAFT_1269541</name>
</gene>
<evidence type="ECO:0000313" key="3">
    <source>
        <dbReference type="Proteomes" id="UP001218188"/>
    </source>
</evidence>
<evidence type="ECO:0000256" key="1">
    <source>
        <dbReference type="SAM" id="Phobius"/>
    </source>
</evidence>
<comment type="caution">
    <text evidence="2">The sequence shown here is derived from an EMBL/GenBank/DDBJ whole genome shotgun (WGS) entry which is preliminary data.</text>
</comment>
<dbReference type="AlphaFoldDB" id="A0AAD6SCZ1"/>
<dbReference type="EMBL" id="JARJCM010000158">
    <property type="protein sequence ID" value="KAJ7025185.1"/>
    <property type="molecule type" value="Genomic_DNA"/>
</dbReference>
<keyword evidence="1" id="KW-0812">Transmembrane</keyword>
<dbReference type="Proteomes" id="UP001218188">
    <property type="component" value="Unassembled WGS sequence"/>
</dbReference>
<accession>A0AAD6SCZ1</accession>
<name>A0AAD6SCZ1_9AGAR</name>
<feature type="transmembrane region" description="Helical" evidence="1">
    <location>
        <begin position="112"/>
        <end position="131"/>
    </location>
</feature>
<keyword evidence="3" id="KW-1185">Reference proteome</keyword>
<protein>
    <submittedName>
        <fullName evidence="2">Uncharacterized protein</fullName>
    </submittedName>
</protein>
<evidence type="ECO:0000313" key="2">
    <source>
        <dbReference type="EMBL" id="KAJ7025185.1"/>
    </source>
</evidence>